<dbReference type="InterPro" id="IPR000673">
    <property type="entry name" value="Sig_transdc_resp-reg_Me-estase"/>
</dbReference>
<dbReference type="HAMAP" id="MF_00099">
    <property type="entry name" value="CheB_chemtxs"/>
    <property type="match status" value="1"/>
</dbReference>
<feature type="region of interest" description="Disordered" evidence="8">
    <location>
        <begin position="150"/>
        <end position="284"/>
    </location>
</feature>
<dbReference type="InterPro" id="IPR011006">
    <property type="entry name" value="CheY-like_superfamily"/>
</dbReference>
<comment type="function">
    <text evidence="5">Involved in chemotaxis. Part of a chemotaxis signal transduction system that modulates chemotaxis in response to various stimuli. Catalyzes the demethylation of specific methylglutamate residues introduced into the chemoreceptors (methyl-accepting chemotaxis proteins or MCP) by CheR. Also mediates the irreversible deamidation of specific glutamine residues to glutamic acid.</text>
</comment>
<feature type="domain" description="CheB-type methylesterase" evidence="10">
    <location>
        <begin position="293"/>
        <end position="488"/>
    </location>
</feature>
<dbReference type="PROSITE" id="PS50122">
    <property type="entry name" value="CHEB"/>
    <property type="match status" value="1"/>
</dbReference>
<evidence type="ECO:0000259" key="10">
    <source>
        <dbReference type="PROSITE" id="PS50122"/>
    </source>
</evidence>
<dbReference type="RefSeq" id="WP_204603131.1">
    <property type="nucleotide sequence ID" value="NZ_JBHSED010000074.1"/>
</dbReference>
<sequence length="490" mass="52689">MTGLKVLIVDDSPFMRKVFSDVIDADAAFKVLATACDGEEAVSLALELKPDIITMDLEMPRMNGLEALQKIMKVKPTPVIMLSAVTDNGTRDTIRALQYGAIDFIRKPDGAVKLDIRQVGEQLLEKLHIAMESMNSGLLRMLPAVEDKAIESPSPELRPPAAKEAPPPKAEQEQTTPSEPDVRRTLPGTGITSAAAAKPAILPKPQKPKRETELRKPTAALPPRPNIGKLGERKPIEASGLRDSRDKDSKPPIREEGVSKESRKETKPGKQPANPITAAAPIVPPPAVEPKVTASFTDLVAIGTSTGGPRALHEVLTGIPSDFPAPILVVQHMPPKFTNSLAQRLDSFCSIHVREAKDGELVETATAYIAPGGRQMSLSKDTGGKYRIKLSDEGPRSGHMPSVDFMFESLIGQRQLKRHAVLMTGMGSDGAKGMLALRQDGAQTTIAEAEQTCVVYGMPRSAVELGAATHQLPLQGIAPALVQEVKFRKS</sequence>
<dbReference type="PANTHER" id="PTHR42872:SF6">
    <property type="entry name" value="PROTEIN-GLUTAMATE METHYLESTERASE_PROTEIN-GLUTAMINE GLUTAMINASE"/>
    <property type="match status" value="1"/>
</dbReference>
<evidence type="ECO:0000256" key="1">
    <source>
        <dbReference type="ARBA" id="ARBA00022490"/>
    </source>
</evidence>
<feature type="compositionally biased region" description="Low complexity" evidence="8">
    <location>
        <begin position="272"/>
        <end position="281"/>
    </location>
</feature>
<protein>
    <recommendedName>
        <fullName evidence="5">Protein-glutamate methylesterase/protein-glutamine glutaminase</fullName>
        <ecNumber evidence="5">3.1.1.61</ecNumber>
        <ecNumber evidence="5">3.5.1.44</ecNumber>
    </recommendedName>
</protein>
<keyword evidence="3 5" id="KW-0378">Hydrolase</keyword>
<comment type="PTM">
    <text evidence="5">Phosphorylated by CheA. Phosphorylation of the N-terminal regulatory domain activates the methylesterase activity.</text>
</comment>
<feature type="active site" evidence="5 6">
    <location>
        <position position="429"/>
    </location>
</feature>
<dbReference type="CDD" id="cd16432">
    <property type="entry name" value="CheB_Rec"/>
    <property type="match status" value="1"/>
</dbReference>
<dbReference type="PANTHER" id="PTHR42872">
    <property type="entry name" value="PROTEIN-GLUTAMATE METHYLESTERASE/PROTEIN-GLUTAMINE GLUTAMINASE"/>
    <property type="match status" value="1"/>
</dbReference>
<dbReference type="GO" id="GO:0008984">
    <property type="term" value="F:protein-glutamate methylesterase activity"/>
    <property type="evidence" value="ECO:0007669"/>
    <property type="project" value="UniProtKB-EC"/>
</dbReference>
<keyword evidence="1 5" id="KW-0963">Cytoplasm</keyword>
<dbReference type="Proteomes" id="UP001595755">
    <property type="component" value="Unassembled WGS sequence"/>
</dbReference>
<dbReference type="CDD" id="cd17541">
    <property type="entry name" value="REC_CheB-like"/>
    <property type="match status" value="1"/>
</dbReference>
<dbReference type="SUPFAM" id="SSF52172">
    <property type="entry name" value="CheY-like"/>
    <property type="match status" value="1"/>
</dbReference>
<comment type="caution">
    <text evidence="11">The sequence shown here is derived from an EMBL/GenBank/DDBJ whole genome shotgun (WGS) entry which is preliminary data.</text>
</comment>
<name>A0ABV8SLB3_9BACL</name>
<evidence type="ECO:0000256" key="3">
    <source>
        <dbReference type="ARBA" id="ARBA00022801"/>
    </source>
</evidence>
<evidence type="ECO:0000256" key="8">
    <source>
        <dbReference type="SAM" id="MobiDB-lite"/>
    </source>
</evidence>
<comment type="similarity">
    <text evidence="5">Belongs to the CheB family.</text>
</comment>
<feature type="compositionally biased region" description="Basic and acidic residues" evidence="8">
    <location>
        <begin position="230"/>
        <end position="268"/>
    </location>
</feature>
<evidence type="ECO:0000256" key="6">
    <source>
        <dbReference type="PROSITE-ProRule" id="PRU00050"/>
    </source>
</evidence>
<evidence type="ECO:0000313" key="12">
    <source>
        <dbReference type="Proteomes" id="UP001595755"/>
    </source>
</evidence>
<dbReference type="Pfam" id="PF00072">
    <property type="entry name" value="Response_reg"/>
    <property type="match status" value="1"/>
</dbReference>
<reference evidence="12" key="1">
    <citation type="journal article" date="2019" name="Int. J. Syst. Evol. Microbiol.">
        <title>The Global Catalogue of Microorganisms (GCM) 10K type strain sequencing project: providing services to taxonomists for standard genome sequencing and annotation.</title>
        <authorList>
            <consortium name="The Broad Institute Genomics Platform"/>
            <consortium name="The Broad Institute Genome Sequencing Center for Infectious Disease"/>
            <person name="Wu L."/>
            <person name="Ma J."/>
        </authorList>
    </citation>
    <scope>NUCLEOTIDE SEQUENCE [LARGE SCALE GENOMIC DNA]</scope>
    <source>
        <strain evidence="12">CGMCC 4.1641</strain>
    </source>
</reference>
<dbReference type="EC" id="3.5.1.44" evidence="5"/>
<dbReference type="InterPro" id="IPR035909">
    <property type="entry name" value="CheB_C"/>
</dbReference>
<dbReference type="InterPro" id="IPR001789">
    <property type="entry name" value="Sig_transdc_resp-reg_receiver"/>
</dbReference>
<keyword evidence="2 5" id="KW-0145">Chemotaxis</keyword>
<evidence type="ECO:0000259" key="9">
    <source>
        <dbReference type="PROSITE" id="PS50110"/>
    </source>
</evidence>
<feature type="active site" evidence="5 6">
    <location>
        <position position="305"/>
    </location>
</feature>
<keyword evidence="12" id="KW-1185">Reference proteome</keyword>
<evidence type="ECO:0000256" key="5">
    <source>
        <dbReference type="HAMAP-Rule" id="MF_00099"/>
    </source>
</evidence>
<gene>
    <name evidence="5" type="primary">cheB</name>
    <name evidence="11" type="ORF">ACFO1S_28650</name>
</gene>
<dbReference type="Gene3D" id="3.40.50.180">
    <property type="entry name" value="Methylesterase CheB, C-terminal domain"/>
    <property type="match status" value="1"/>
</dbReference>
<organism evidence="11 12">
    <name type="scientific">Cohnella boryungensis</name>
    <dbReference type="NCBI Taxonomy" id="768479"/>
    <lineage>
        <taxon>Bacteria</taxon>
        <taxon>Bacillati</taxon>
        <taxon>Bacillota</taxon>
        <taxon>Bacilli</taxon>
        <taxon>Bacillales</taxon>
        <taxon>Paenibacillaceae</taxon>
        <taxon>Cohnella</taxon>
    </lineage>
</organism>
<accession>A0ABV8SLB3</accession>
<feature type="active site" evidence="5 6">
    <location>
        <position position="332"/>
    </location>
</feature>
<evidence type="ECO:0000256" key="2">
    <source>
        <dbReference type="ARBA" id="ARBA00022500"/>
    </source>
</evidence>
<dbReference type="InterPro" id="IPR008248">
    <property type="entry name" value="CheB-like"/>
</dbReference>
<dbReference type="Gene3D" id="3.40.50.2300">
    <property type="match status" value="1"/>
</dbReference>
<dbReference type="PROSITE" id="PS50110">
    <property type="entry name" value="RESPONSE_REGULATORY"/>
    <property type="match status" value="1"/>
</dbReference>
<dbReference type="EMBL" id="JBHSED010000074">
    <property type="protein sequence ID" value="MFC4307403.1"/>
    <property type="molecule type" value="Genomic_DNA"/>
</dbReference>
<comment type="catalytic activity">
    <reaction evidence="5">
        <text>L-glutaminyl-[protein] + H2O = L-glutamyl-[protein] + NH4(+)</text>
        <dbReference type="Rhea" id="RHEA:16441"/>
        <dbReference type="Rhea" id="RHEA-COMP:10207"/>
        <dbReference type="Rhea" id="RHEA-COMP:10208"/>
        <dbReference type="ChEBI" id="CHEBI:15377"/>
        <dbReference type="ChEBI" id="CHEBI:28938"/>
        <dbReference type="ChEBI" id="CHEBI:29973"/>
        <dbReference type="ChEBI" id="CHEBI:30011"/>
        <dbReference type="EC" id="3.5.1.44"/>
    </reaction>
</comment>
<feature type="modified residue" description="4-aspartylphosphate" evidence="5 7">
    <location>
        <position position="56"/>
    </location>
</feature>
<evidence type="ECO:0000256" key="7">
    <source>
        <dbReference type="PROSITE-ProRule" id="PRU00169"/>
    </source>
</evidence>
<evidence type="ECO:0000256" key="4">
    <source>
        <dbReference type="ARBA" id="ARBA00048267"/>
    </source>
</evidence>
<comment type="catalytic activity">
    <reaction evidence="4 5">
        <text>[protein]-L-glutamate 5-O-methyl ester + H2O = L-glutamyl-[protein] + methanol + H(+)</text>
        <dbReference type="Rhea" id="RHEA:23236"/>
        <dbReference type="Rhea" id="RHEA-COMP:10208"/>
        <dbReference type="Rhea" id="RHEA-COMP:10311"/>
        <dbReference type="ChEBI" id="CHEBI:15377"/>
        <dbReference type="ChEBI" id="CHEBI:15378"/>
        <dbReference type="ChEBI" id="CHEBI:17790"/>
        <dbReference type="ChEBI" id="CHEBI:29973"/>
        <dbReference type="ChEBI" id="CHEBI:82795"/>
        <dbReference type="EC" id="3.1.1.61"/>
    </reaction>
</comment>
<dbReference type="SMART" id="SM00448">
    <property type="entry name" value="REC"/>
    <property type="match status" value="1"/>
</dbReference>
<comment type="subcellular location">
    <subcellularLocation>
        <location evidence="5">Cytoplasm</location>
    </subcellularLocation>
</comment>
<keyword evidence="5 7" id="KW-0597">Phosphoprotein</keyword>
<comment type="domain">
    <text evidence="5">Contains a C-terminal catalytic domain, and an N-terminal region which modulates catalytic activity.</text>
</comment>
<dbReference type="Pfam" id="PF01339">
    <property type="entry name" value="CheB_methylest"/>
    <property type="match status" value="1"/>
</dbReference>
<dbReference type="SUPFAM" id="SSF52738">
    <property type="entry name" value="Methylesterase CheB, C-terminal domain"/>
    <property type="match status" value="1"/>
</dbReference>
<dbReference type="EC" id="3.1.1.61" evidence="5"/>
<feature type="compositionally biased region" description="Low complexity" evidence="8">
    <location>
        <begin position="194"/>
        <end position="204"/>
    </location>
</feature>
<feature type="domain" description="Response regulatory" evidence="9">
    <location>
        <begin position="5"/>
        <end position="122"/>
    </location>
</feature>
<proteinExistence type="inferred from homology"/>
<evidence type="ECO:0000313" key="11">
    <source>
        <dbReference type="EMBL" id="MFC4307403.1"/>
    </source>
</evidence>